<dbReference type="RefSeq" id="WP_223790561.1">
    <property type="nucleotide sequence ID" value="NZ_JAIOUQ010000003.1"/>
</dbReference>
<comment type="caution">
    <text evidence="3">The sequence shown here is derived from an EMBL/GenBank/DDBJ whole genome shotgun (WGS) entry which is preliminary data.</text>
</comment>
<dbReference type="AlphaFoldDB" id="A0A8T5UZS6"/>
<organism evidence="3 4">
    <name type="scientific">Methanobacterium spitsbergense</name>
    <dbReference type="NCBI Taxonomy" id="2874285"/>
    <lineage>
        <taxon>Archaea</taxon>
        <taxon>Methanobacteriati</taxon>
        <taxon>Methanobacteriota</taxon>
        <taxon>Methanomada group</taxon>
        <taxon>Methanobacteria</taxon>
        <taxon>Methanobacteriales</taxon>
        <taxon>Methanobacteriaceae</taxon>
        <taxon>Methanobacterium</taxon>
    </lineage>
</organism>
<dbReference type="Proteomes" id="UP000825933">
    <property type="component" value="Unassembled WGS sequence"/>
</dbReference>
<evidence type="ECO:0000259" key="2">
    <source>
        <dbReference type="PROSITE" id="PS50990"/>
    </source>
</evidence>
<reference evidence="4" key="1">
    <citation type="journal article" date="2022" name="Microbiol. Resour. Announc.">
        <title>Draft Genome Sequence of a Methanogenic Archaeon from West Spitsbergen Permafrost.</title>
        <authorList>
            <person name="Trubitsyn V."/>
            <person name="Rivkina E."/>
            <person name="Shcherbakova V."/>
        </authorList>
    </citation>
    <scope>NUCLEOTIDE SEQUENCE [LARGE SCALE GENOMIC DNA]</scope>
    <source>
        <strain evidence="4">VT</strain>
    </source>
</reference>
<proteinExistence type="predicted"/>
<dbReference type="GO" id="GO:0006508">
    <property type="term" value="P:proteolysis"/>
    <property type="evidence" value="ECO:0007669"/>
    <property type="project" value="InterPro"/>
</dbReference>
<dbReference type="InterPro" id="IPR032812">
    <property type="entry name" value="SbsA_Ig"/>
</dbReference>
<dbReference type="GO" id="GO:0008233">
    <property type="term" value="F:peptidase activity"/>
    <property type="evidence" value="ECO:0007669"/>
    <property type="project" value="InterPro"/>
</dbReference>
<dbReference type="EMBL" id="JAIOUQ010000003">
    <property type="protein sequence ID" value="MBZ2164915.1"/>
    <property type="molecule type" value="Genomic_DNA"/>
</dbReference>
<dbReference type="InterPro" id="IPR039564">
    <property type="entry name" value="Peptidase_C39-like"/>
</dbReference>
<evidence type="ECO:0000313" key="3">
    <source>
        <dbReference type="EMBL" id="MBZ2164915.1"/>
    </source>
</evidence>
<feature type="domain" description="Peptidase C39" evidence="2">
    <location>
        <begin position="193"/>
        <end position="334"/>
    </location>
</feature>
<dbReference type="Gene3D" id="3.90.70.10">
    <property type="entry name" value="Cysteine proteinases"/>
    <property type="match status" value="1"/>
</dbReference>
<dbReference type="InterPro" id="IPR014755">
    <property type="entry name" value="Cu-Rt/internalin_Ig-like"/>
</dbReference>
<dbReference type="InterPro" id="IPR005074">
    <property type="entry name" value="Peptidase_C39"/>
</dbReference>
<name>A0A8T5UZS6_9EURY</name>
<gene>
    <name evidence="3" type="ORF">K8N75_02465</name>
</gene>
<evidence type="ECO:0000313" key="4">
    <source>
        <dbReference type="Proteomes" id="UP000825933"/>
    </source>
</evidence>
<keyword evidence="4" id="KW-1185">Reference proteome</keyword>
<dbReference type="Pfam" id="PF13205">
    <property type="entry name" value="Big_5"/>
    <property type="match status" value="1"/>
</dbReference>
<evidence type="ECO:0000256" key="1">
    <source>
        <dbReference type="ARBA" id="ARBA00022729"/>
    </source>
</evidence>
<protein>
    <submittedName>
        <fullName evidence="3">Ig-like domain-containing protein</fullName>
    </submittedName>
</protein>
<dbReference type="Pfam" id="PF13529">
    <property type="entry name" value="Peptidase_C39_2"/>
    <property type="match status" value="1"/>
</dbReference>
<dbReference type="Gene3D" id="2.60.40.1220">
    <property type="match status" value="1"/>
</dbReference>
<keyword evidence="1" id="KW-0732">Signal</keyword>
<dbReference type="GO" id="GO:0005524">
    <property type="term" value="F:ATP binding"/>
    <property type="evidence" value="ECO:0007669"/>
    <property type="project" value="InterPro"/>
</dbReference>
<sequence>MGLAIFINVNTTSAASNVSLTDHTTPKVTLVTPANNSIVTSTKNIKVKFSEKIKFGNKNISLKTIGGKTIYSQKSISYNILTVTPSSTLASGVKYSLTLNSGSVTDLAGNRVSNYTTRFTVSPINLAQMKDGISRVQTFYKKNNRLPKYVSYGTKQINISFFQKIIATQGLKIVTSNYPDGWVSLKNIVYDHQDTSYTCGPSSLKMAISNFGMNLNEMGLASYASSNSNIGTSHTGLITAVNRVNLKYGTHFNLSDVTFSSKGWSGLRNYLVHNHPVILHIESFINPNTSGHYVVLMGININSGLVKIADPSYGYRTLTFSQLKTRMNWIVNTGRSTEVVLPLID</sequence>
<dbReference type="GO" id="GO:0016020">
    <property type="term" value="C:membrane"/>
    <property type="evidence" value="ECO:0007669"/>
    <property type="project" value="InterPro"/>
</dbReference>
<accession>A0A8T5UZS6</accession>
<dbReference type="PROSITE" id="PS50990">
    <property type="entry name" value="PEPTIDASE_C39"/>
    <property type="match status" value="1"/>
</dbReference>